<proteinExistence type="predicted"/>
<keyword evidence="3" id="KW-1185">Reference proteome</keyword>
<dbReference type="eggNOG" id="ENOG5030XDG">
    <property type="taxonomic scope" value="Bacteria"/>
</dbReference>
<reference evidence="2 3" key="1">
    <citation type="journal article" date="2012" name="J. Bacteriol.">
        <title>Genome Sequence of Galbibacter marinum Type Strain ck-I2-15.</title>
        <authorList>
            <person name="Lai Q."/>
            <person name="Li C."/>
            <person name="Shao Z."/>
        </authorList>
    </citation>
    <scope>NUCLEOTIDE SEQUENCE [LARGE SCALE GENOMIC DNA]</scope>
    <source>
        <strain evidence="3">ck-I2-15</strain>
    </source>
</reference>
<feature type="domain" description="Alpha-glutamyl/putrescinyl thymine pyrophosphorylase clade 3" evidence="1">
    <location>
        <begin position="48"/>
        <end position="323"/>
    </location>
</feature>
<evidence type="ECO:0000313" key="3">
    <source>
        <dbReference type="Proteomes" id="UP000007364"/>
    </source>
</evidence>
<evidence type="ECO:0000313" key="2">
    <source>
        <dbReference type="EMBL" id="EKF54101.1"/>
    </source>
</evidence>
<dbReference type="OrthoDB" id="965955at2"/>
<dbReference type="RefSeq" id="WP_008992685.1">
    <property type="nucleotide sequence ID" value="NZ_AMSG01000032.1"/>
</dbReference>
<sequence length="328" mass="38376">MEGKKSNWARNTMEKTESFDSSMSAILNRIKDFQKYEFDLKGLVCENDIDEFVTIISDSIKKVSWIIESKPVDFQFNPQAISEEYFPYGWVKHLLAKNDSDEACWLLFLISYVGYNSKSKWNLLKGIYTALDAQEIWSWERINGNVKDFQNWLIKNQVLLYQNGNLGDNYKHPVMDMHKATTMAKDIENYVFYMAEFSNHAEFFANANTQFNSQPDLKFNYLLSSLNKNLRSNNLVHYNYLNLIDFLDITELSPNSFYLNDSSFVKRSAKLLMLGKNKIQKVSLPDLDKALLLLSGYIHDQYGNYILHLALGKWGKERIWNKKVSFKK</sequence>
<name>K2PZP8_9FLAO</name>
<accession>K2PZP8</accession>
<dbReference type="AlphaFoldDB" id="K2PZP8"/>
<dbReference type="Pfam" id="PF18746">
    <property type="entry name" value="aGPT-Pplase3"/>
    <property type="match status" value="1"/>
</dbReference>
<evidence type="ECO:0000259" key="1">
    <source>
        <dbReference type="Pfam" id="PF18746"/>
    </source>
</evidence>
<gene>
    <name evidence="2" type="ORF">I215_14274</name>
</gene>
<dbReference type="STRING" id="555500.I215_14274"/>
<dbReference type="Proteomes" id="UP000007364">
    <property type="component" value="Unassembled WGS sequence"/>
</dbReference>
<comment type="caution">
    <text evidence="2">The sequence shown here is derived from an EMBL/GenBank/DDBJ whole genome shotgun (WGS) entry which is preliminary data.</text>
</comment>
<dbReference type="EMBL" id="AMSG01000032">
    <property type="protein sequence ID" value="EKF54101.1"/>
    <property type="molecule type" value="Genomic_DNA"/>
</dbReference>
<organism evidence="2 3">
    <name type="scientific">Galbibacter marinus</name>
    <dbReference type="NCBI Taxonomy" id="555500"/>
    <lineage>
        <taxon>Bacteria</taxon>
        <taxon>Pseudomonadati</taxon>
        <taxon>Bacteroidota</taxon>
        <taxon>Flavobacteriia</taxon>
        <taxon>Flavobacteriales</taxon>
        <taxon>Flavobacteriaceae</taxon>
        <taxon>Galbibacter</taxon>
    </lineage>
</organism>
<dbReference type="InterPro" id="IPR041271">
    <property type="entry name" value="AGPT-Pplase3"/>
</dbReference>
<protein>
    <recommendedName>
        <fullName evidence="1">Alpha-glutamyl/putrescinyl thymine pyrophosphorylase clade 3 domain-containing protein</fullName>
    </recommendedName>
</protein>